<accession>A0A9P4NJX7</accession>
<keyword evidence="3" id="KW-1185">Reference proteome</keyword>
<feature type="compositionally biased region" description="Basic residues" evidence="1">
    <location>
        <begin position="94"/>
        <end position="103"/>
    </location>
</feature>
<evidence type="ECO:0000313" key="3">
    <source>
        <dbReference type="Proteomes" id="UP000800235"/>
    </source>
</evidence>
<dbReference type="AlphaFoldDB" id="A0A9P4NJX7"/>
<dbReference type="Proteomes" id="UP000800235">
    <property type="component" value="Unassembled WGS sequence"/>
</dbReference>
<name>A0A9P4NJX7_9PEZI</name>
<dbReference type="EMBL" id="MU007074">
    <property type="protein sequence ID" value="KAF2424458.1"/>
    <property type="molecule type" value="Genomic_DNA"/>
</dbReference>
<proteinExistence type="predicted"/>
<sequence>MSTLSFKSGKEHLKAREVEILACVLLTSLEQVKPNMEMCAEQMGFGSTGGFANSYRAILKKLKDKNWYIREEAIPAGDVDGAGDTGGEKETPKKRARGRKRKTVATQDNAEDDDEQKAPAVKKARASS</sequence>
<reference evidence="2" key="1">
    <citation type="journal article" date="2020" name="Stud. Mycol.">
        <title>101 Dothideomycetes genomes: a test case for predicting lifestyles and emergence of pathogens.</title>
        <authorList>
            <person name="Haridas S."/>
            <person name="Albert R."/>
            <person name="Binder M."/>
            <person name="Bloem J."/>
            <person name="Labutti K."/>
            <person name="Salamov A."/>
            <person name="Andreopoulos B."/>
            <person name="Baker S."/>
            <person name="Barry K."/>
            <person name="Bills G."/>
            <person name="Bluhm B."/>
            <person name="Cannon C."/>
            <person name="Castanera R."/>
            <person name="Culley D."/>
            <person name="Daum C."/>
            <person name="Ezra D."/>
            <person name="Gonzalez J."/>
            <person name="Henrissat B."/>
            <person name="Kuo A."/>
            <person name="Liang C."/>
            <person name="Lipzen A."/>
            <person name="Lutzoni F."/>
            <person name="Magnuson J."/>
            <person name="Mondo S."/>
            <person name="Nolan M."/>
            <person name="Ohm R."/>
            <person name="Pangilinan J."/>
            <person name="Park H.-J."/>
            <person name="Ramirez L."/>
            <person name="Alfaro M."/>
            <person name="Sun H."/>
            <person name="Tritt A."/>
            <person name="Yoshinaga Y."/>
            <person name="Zwiers L.-H."/>
            <person name="Turgeon B."/>
            <person name="Goodwin S."/>
            <person name="Spatafora J."/>
            <person name="Crous P."/>
            <person name="Grigoriev I."/>
        </authorList>
    </citation>
    <scope>NUCLEOTIDE SEQUENCE</scope>
    <source>
        <strain evidence="2">CBS 130266</strain>
    </source>
</reference>
<organism evidence="2 3">
    <name type="scientific">Tothia fuscella</name>
    <dbReference type="NCBI Taxonomy" id="1048955"/>
    <lineage>
        <taxon>Eukaryota</taxon>
        <taxon>Fungi</taxon>
        <taxon>Dikarya</taxon>
        <taxon>Ascomycota</taxon>
        <taxon>Pezizomycotina</taxon>
        <taxon>Dothideomycetes</taxon>
        <taxon>Pleosporomycetidae</taxon>
        <taxon>Venturiales</taxon>
        <taxon>Cylindrosympodiaceae</taxon>
        <taxon>Tothia</taxon>
    </lineage>
</organism>
<gene>
    <name evidence="2" type="ORF">EJ08DRAFT_737029</name>
</gene>
<protein>
    <submittedName>
        <fullName evidence="2">Uncharacterized protein</fullName>
    </submittedName>
</protein>
<evidence type="ECO:0000256" key="1">
    <source>
        <dbReference type="SAM" id="MobiDB-lite"/>
    </source>
</evidence>
<feature type="region of interest" description="Disordered" evidence="1">
    <location>
        <begin position="74"/>
        <end position="128"/>
    </location>
</feature>
<evidence type="ECO:0000313" key="2">
    <source>
        <dbReference type="EMBL" id="KAF2424458.1"/>
    </source>
</evidence>
<comment type="caution">
    <text evidence="2">The sequence shown here is derived from an EMBL/GenBank/DDBJ whole genome shotgun (WGS) entry which is preliminary data.</text>
</comment>